<dbReference type="EMBL" id="JAAIUW010000012">
    <property type="protein sequence ID" value="KAF7805632.1"/>
    <property type="molecule type" value="Genomic_DNA"/>
</dbReference>
<protein>
    <submittedName>
        <fullName evidence="1">Uncharacterized protein</fullName>
    </submittedName>
</protein>
<organism evidence="1 2">
    <name type="scientific">Senna tora</name>
    <dbReference type="NCBI Taxonomy" id="362788"/>
    <lineage>
        <taxon>Eukaryota</taxon>
        <taxon>Viridiplantae</taxon>
        <taxon>Streptophyta</taxon>
        <taxon>Embryophyta</taxon>
        <taxon>Tracheophyta</taxon>
        <taxon>Spermatophyta</taxon>
        <taxon>Magnoliopsida</taxon>
        <taxon>eudicotyledons</taxon>
        <taxon>Gunneridae</taxon>
        <taxon>Pentapetalae</taxon>
        <taxon>rosids</taxon>
        <taxon>fabids</taxon>
        <taxon>Fabales</taxon>
        <taxon>Fabaceae</taxon>
        <taxon>Caesalpinioideae</taxon>
        <taxon>Cassia clade</taxon>
        <taxon>Senna</taxon>
    </lineage>
</organism>
<sequence>MEGPSVRIVQSVVKERKMMKMKTMGEKEGKQEMHLHLVPLPSLTLEILRRIDYKLKEEKSAGANADKPYILAPT</sequence>
<name>A0A834SKZ0_9FABA</name>
<gene>
    <name evidence="1" type="ORF">G2W53_037793</name>
</gene>
<evidence type="ECO:0000313" key="2">
    <source>
        <dbReference type="Proteomes" id="UP000634136"/>
    </source>
</evidence>
<dbReference type="Proteomes" id="UP000634136">
    <property type="component" value="Unassembled WGS sequence"/>
</dbReference>
<accession>A0A834SKZ0</accession>
<evidence type="ECO:0000313" key="1">
    <source>
        <dbReference type="EMBL" id="KAF7805632.1"/>
    </source>
</evidence>
<dbReference type="AlphaFoldDB" id="A0A834SKZ0"/>
<proteinExistence type="predicted"/>
<keyword evidence="2" id="KW-1185">Reference proteome</keyword>
<comment type="caution">
    <text evidence="1">The sequence shown here is derived from an EMBL/GenBank/DDBJ whole genome shotgun (WGS) entry which is preliminary data.</text>
</comment>
<reference evidence="1" key="1">
    <citation type="submission" date="2020-09" db="EMBL/GenBank/DDBJ databases">
        <title>Genome-Enabled Discovery of Anthraquinone Biosynthesis in Senna tora.</title>
        <authorList>
            <person name="Kang S.-H."/>
            <person name="Pandey R.P."/>
            <person name="Lee C.-M."/>
            <person name="Sim J.-S."/>
            <person name="Jeong J.-T."/>
            <person name="Choi B.-S."/>
            <person name="Jung M."/>
            <person name="Ginzburg D."/>
            <person name="Zhao K."/>
            <person name="Won S.Y."/>
            <person name="Oh T.-J."/>
            <person name="Yu Y."/>
            <person name="Kim N.-H."/>
            <person name="Lee O.R."/>
            <person name="Lee T.-H."/>
            <person name="Bashyal P."/>
            <person name="Kim T.-S."/>
            <person name="Lee W.-H."/>
            <person name="Kawkins C."/>
            <person name="Kim C.-K."/>
            <person name="Kim J.S."/>
            <person name="Ahn B.O."/>
            <person name="Rhee S.Y."/>
            <person name="Sohng J.K."/>
        </authorList>
    </citation>
    <scope>NUCLEOTIDE SEQUENCE</scope>
    <source>
        <tissue evidence="1">Leaf</tissue>
    </source>
</reference>